<dbReference type="SUPFAM" id="SSF55681">
    <property type="entry name" value="Class II aaRS and biotin synthetases"/>
    <property type="match status" value="1"/>
</dbReference>
<dbReference type="Proteomes" id="UP000018211">
    <property type="component" value="Unassembled WGS sequence"/>
</dbReference>
<dbReference type="PANTHER" id="PTHR43679">
    <property type="entry name" value="OCTANOYLTRANSFERASE LIPM-RELATED"/>
    <property type="match status" value="1"/>
</dbReference>
<feature type="domain" description="BPL/LPL catalytic" evidence="1">
    <location>
        <begin position="32"/>
        <end position="220"/>
    </location>
</feature>
<organism evidence="2 3">
    <name type="scientific">Vibrio nigripulchritudo SOn1</name>
    <dbReference type="NCBI Taxonomy" id="1238450"/>
    <lineage>
        <taxon>Bacteria</taxon>
        <taxon>Pseudomonadati</taxon>
        <taxon>Pseudomonadota</taxon>
        <taxon>Gammaproteobacteria</taxon>
        <taxon>Vibrionales</taxon>
        <taxon>Vibrionaceae</taxon>
        <taxon>Vibrio</taxon>
    </lineage>
</organism>
<proteinExistence type="predicted"/>
<dbReference type="RefSeq" id="WP_022611232.1">
    <property type="nucleotide sequence ID" value="NZ_LK391965.1"/>
</dbReference>
<dbReference type="PANTHER" id="PTHR43679:SF2">
    <property type="entry name" value="OCTANOYL-[GCVH]:PROTEIN N-OCTANOYLTRANSFERASE"/>
    <property type="match status" value="1"/>
</dbReference>
<dbReference type="InterPro" id="IPR045864">
    <property type="entry name" value="aa-tRNA-synth_II/BPL/LPL"/>
</dbReference>
<sequence>MASKNKLVRFKSIEVEDVFEKESELLKQVQSGVLSQVLMLWQSKSATLVLPSGKKWKTSAELENGLGDLGWRLISRKTGGAPVPQIPGIINLSHIYHWNEDSPYDIQISYQKLCLVLTKFFELLGVKTEIHATPGSYCDGDYNLNINGRKIVGTAQRVLLKKDGGRVVLSQACILVDAVMDEIVQPVNLCNQLCGHSDKIEAGVHTSLFEHLESKPNTDTLFQLLTEAFLIYG</sequence>
<gene>
    <name evidence="2" type="ORF">VIBNISOn1_1610050</name>
</gene>
<keyword evidence="2" id="KW-0436">Ligase</keyword>
<dbReference type="InterPro" id="IPR050664">
    <property type="entry name" value="Octanoyltrans_LipM/LipL"/>
</dbReference>
<reference evidence="2 3" key="1">
    <citation type="journal article" date="2013" name="ISME J.">
        <title>Comparative genomics of pathogenic lineages of Vibrio nigripulchritudo identifies virulence-associated traits.</title>
        <authorList>
            <person name="Goudenege D."/>
            <person name="Labreuche Y."/>
            <person name="Krin E."/>
            <person name="Ansquer D."/>
            <person name="Mangenot S."/>
            <person name="Calteau A."/>
            <person name="Medigue C."/>
            <person name="Mazel D."/>
            <person name="Polz M.F."/>
            <person name="Le Roux F."/>
        </authorList>
    </citation>
    <scope>NUCLEOTIDE SEQUENCE [LARGE SCALE GENOMIC DNA]</scope>
    <source>
        <strain evidence="2 3">SOn1</strain>
    </source>
</reference>
<accession>A0AAV2VMG5</accession>
<evidence type="ECO:0000313" key="3">
    <source>
        <dbReference type="Proteomes" id="UP000018211"/>
    </source>
</evidence>
<protein>
    <submittedName>
        <fullName evidence="2">Lipoate-protein ligase A</fullName>
    </submittedName>
</protein>
<evidence type="ECO:0000259" key="1">
    <source>
        <dbReference type="PROSITE" id="PS51733"/>
    </source>
</evidence>
<dbReference type="AlphaFoldDB" id="A0AAV2VMG5"/>
<dbReference type="Gene3D" id="3.30.930.10">
    <property type="entry name" value="Bira Bifunctional Protein, Domain 2"/>
    <property type="match status" value="1"/>
</dbReference>
<dbReference type="PROSITE" id="PS51733">
    <property type="entry name" value="BPL_LPL_CATALYTIC"/>
    <property type="match status" value="1"/>
</dbReference>
<evidence type="ECO:0000313" key="2">
    <source>
        <dbReference type="EMBL" id="CCO45928.1"/>
    </source>
</evidence>
<dbReference type="GO" id="GO:0016874">
    <property type="term" value="F:ligase activity"/>
    <property type="evidence" value="ECO:0007669"/>
    <property type="project" value="UniProtKB-KW"/>
</dbReference>
<comment type="caution">
    <text evidence="2">The sequence shown here is derived from an EMBL/GenBank/DDBJ whole genome shotgun (WGS) entry which is preliminary data.</text>
</comment>
<dbReference type="EMBL" id="CAOF01000070">
    <property type="protein sequence ID" value="CCO45928.1"/>
    <property type="molecule type" value="Genomic_DNA"/>
</dbReference>
<name>A0AAV2VMG5_9VIBR</name>
<dbReference type="Pfam" id="PF21948">
    <property type="entry name" value="LplA-B_cat"/>
    <property type="match status" value="1"/>
</dbReference>
<dbReference type="InterPro" id="IPR004143">
    <property type="entry name" value="BPL_LPL_catalytic"/>
</dbReference>